<keyword evidence="2" id="KW-1185">Reference proteome</keyword>
<protein>
    <submittedName>
        <fullName evidence="1">Uncharacterized protein</fullName>
    </submittedName>
</protein>
<accession>A0AAE0ZZY4</accession>
<evidence type="ECO:0000313" key="2">
    <source>
        <dbReference type="Proteomes" id="UP001283361"/>
    </source>
</evidence>
<sequence length="264" mass="29504">MGNGSRSPGALCIGETKMEASCDVSGNSTTRRKLSSGVKCLWMGVTGRDEPTRWKTSANNGAKRNRSLTPLILAKQWTGRAVFSICTRLKALRVSPYSTCSFRREVSDTEWLQVEQTEPRANRGGTQPLIYCVKFYDTWRAVSGWRFPTGLGRPGQSLFTRFEETTIKHKAQRFSYLGATEGSHQQESSAVSCLAPGALRALALLVNTGQSRTRETSLDCFVLLSTWKLCYPVVRFDPEDEQFATEVNLALYAAVITKLYDWNF</sequence>
<dbReference type="EMBL" id="JAWDGP010002895">
    <property type="protein sequence ID" value="KAK3778685.1"/>
    <property type="molecule type" value="Genomic_DNA"/>
</dbReference>
<comment type="caution">
    <text evidence="1">The sequence shown here is derived from an EMBL/GenBank/DDBJ whole genome shotgun (WGS) entry which is preliminary data.</text>
</comment>
<organism evidence="1 2">
    <name type="scientific">Elysia crispata</name>
    <name type="common">lettuce slug</name>
    <dbReference type="NCBI Taxonomy" id="231223"/>
    <lineage>
        <taxon>Eukaryota</taxon>
        <taxon>Metazoa</taxon>
        <taxon>Spiralia</taxon>
        <taxon>Lophotrochozoa</taxon>
        <taxon>Mollusca</taxon>
        <taxon>Gastropoda</taxon>
        <taxon>Heterobranchia</taxon>
        <taxon>Euthyneura</taxon>
        <taxon>Panpulmonata</taxon>
        <taxon>Sacoglossa</taxon>
        <taxon>Placobranchoidea</taxon>
        <taxon>Plakobranchidae</taxon>
        <taxon>Elysia</taxon>
    </lineage>
</organism>
<name>A0AAE0ZZY4_9GAST</name>
<dbReference type="Proteomes" id="UP001283361">
    <property type="component" value="Unassembled WGS sequence"/>
</dbReference>
<reference evidence="1" key="1">
    <citation type="journal article" date="2023" name="G3 (Bethesda)">
        <title>A reference genome for the long-term kleptoplast-retaining sea slug Elysia crispata morphotype clarki.</title>
        <authorList>
            <person name="Eastman K.E."/>
            <person name="Pendleton A.L."/>
            <person name="Shaikh M.A."/>
            <person name="Suttiyut T."/>
            <person name="Ogas R."/>
            <person name="Tomko P."/>
            <person name="Gavelis G."/>
            <person name="Widhalm J.R."/>
            <person name="Wisecaver J.H."/>
        </authorList>
    </citation>
    <scope>NUCLEOTIDE SEQUENCE</scope>
    <source>
        <strain evidence="1">ECLA1</strain>
    </source>
</reference>
<evidence type="ECO:0000313" key="1">
    <source>
        <dbReference type="EMBL" id="KAK3778685.1"/>
    </source>
</evidence>
<gene>
    <name evidence="1" type="ORF">RRG08_012958</name>
</gene>
<dbReference type="AlphaFoldDB" id="A0AAE0ZZY4"/>
<proteinExistence type="predicted"/>